<gene>
    <name evidence="3" type="ORF">SAMN05216236_12450</name>
</gene>
<dbReference type="OrthoDB" id="6949587at2"/>
<dbReference type="Gene3D" id="3.50.50.60">
    <property type="entry name" value="FAD/NAD(P)-binding domain"/>
    <property type="match status" value="1"/>
</dbReference>
<accession>A0A1I7D952</accession>
<dbReference type="RefSeq" id="WP_027262171.1">
    <property type="nucleotide sequence ID" value="NZ_FPAW01000024.1"/>
</dbReference>
<evidence type="ECO:0000313" key="4">
    <source>
        <dbReference type="Proteomes" id="UP000182466"/>
    </source>
</evidence>
<dbReference type="EMBL" id="FPAW01000024">
    <property type="protein sequence ID" value="SFU08114.1"/>
    <property type="molecule type" value="Genomic_DNA"/>
</dbReference>
<dbReference type="STRING" id="999627.SAMN05216236_12450"/>
<dbReference type="InterPro" id="IPR006076">
    <property type="entry name" value="FAD-dep_OxRdtase"/>
</dbReference>
<protein>
    <submittedName>
        <fullName evidence="3">Sarcosine oxidase subunit beta</fullName>
    </submittedName>
</protein>
<dbReference type="Pfam" id="PF01266">
    <property type="entry name" value="DAO"/>
    <property type="match status" value="1"/>
</dbReference>
<dbReference type="Gene3D" id="3.30.9.10">
    <property type="entry name" value="D-Amino Acid Oxidase, subunit A, domain 2"/>
    <property type="match status" value="1"/>
</dbReference>
<dbReference type="AlphaFoldDB" id="A0A1I7D952"/>
<dbReference type="GO" id="GO:0005737">
    <property type="term" value="C:cytoplasm"/>
    <property type="evidence" value="ECO:0007669"/>
    <property type="project" value="TreeGrafter"/>
</dbReference>
<keyword evidence="1" id="KW-0560">Oxidoreductase</keyword>
<reference evidence="3 4" key="1">
    <citation type="submission" date="2016-10" db="EMBL/GenBank/DDBJ databases">
        <authorList>
            <person name="de Groot N.N."/>
        </authorList>
    </citation>
    <scope>NUCLEOTIDE SEQUENCE [LARGE SCALE GENOMIC DNA]</scope>
    <source>
        <strain evidence="3 4">CGMCC 1.10959</strain>
    </source>
</reference>
<dbReference type="InterPro" id="IPR036188">
    <property type="entry name" value="FAD/NAD-bd_sf"/>
</dbReference>
<evidence type="ECO:0000313" key="3">
    <source>
        <dbReference type="EMBL" id="SFU08114.1"/>
    </source>
</evidence>
<proteinExistence type="predicted"/>
<dbReference type="Proteomes" id="UP000182466">
    <property type="component" value="Unassembled WGS sequence"/>
</dbReference>
<sequence>MSAPDVLIVGAGITGATAALALAEAGVSVEVIDRYGPAAMASGWTLAGVRQSGRDPAELPLARAAVALWRDLDNRLEAKTGYRQTGNLRLARNNAEIATIHTLVAEQTAAGLPLELLSDITDIRAIAPGLSETIKAASWCASDGQADPVATVNAYLGMAAKLGAQISMGEAALELTVDCGRVSRVVTHSRSISPGAVILATGTEVNVLLDPLGQTLPLRRPVVTVLRSAPCNPVLAPVLGVANADMAARQEESGHFRVTSGAEDGSGKLCETDGKPVIRPVAQRVMEAIATVSAVLPVFAEVEIDSIWAGALDLTPDALPVIDCVPGVHNLVVAAGFSGHGFGIGPVTGALAADLALNRTPHLSLDAFGFERFTKPGLQAPLTLHG</sequence>
<organism evidence="3 4">
    <name type="scientific">Sedimentitalea nanhaiensis</name>
    <dbReference type="NCBI Taxonomy" id="999627"/>
    <lineage>
        <taxon>Bacteria</taxon>
        <taxon>Pseudomonadati</taxon>
        <taxon>Pseudomonadota</taxon>
        <taxon>Alphaproteobacteria</taxon>
        <taxon>Rhodobacterales</taxon>
        <taxon>Paracoccaceae</taxon>
        <taxon>Sedimentitalea</taxon>
    </lineage>
</organism>
<evidence type="ECO:0000259" key="2">
    <source>
        <dbReference type="Pfam" id="PF01266"/>
    </source>
</evidence>
<feature type="domain" description="FAD dependent oxidoreductase" evidence="2">
    <location>
        <begin position="5"/>
        <end position="355"/>
    </location>
</feature>
<dbReference type="eggNOG" id="COG0665">
    <property type="taxonomic scope" value="Bacteria"/>
</dbReference>
<dbReference type="GO" id="GO:0016491">
    <property type="term" value="F:oxidoreductase activity"/>
    <property type="evidence" value="ECO:0007669"/>
    <property type="project" value="UniProtKB-KW"/>
</dbReference>
<name>A0A1I7D952_9RHOB</name>
<evidence type="ECO:0000256" key="1">
    <source>
        <dbReference type="ARBA" id="ARBA00023002"/>
    </source>
</evidence>
<keyword evidence="4" id="KW-1185">Reference proteome</keyword>
<dbReference type="SUPFAM" id="SSF51905">
    <property type="entry name" value="FAD/NAD(P)-binding domain"/>
    <property type="match status" value="1"/>
</dbReference>
<dbReference type="PANTHER" id="PTHR13847">
    <property type="entry name" value="SARCOSINE DEHYDROGENASE-RELATED"/>
    <property type="match status" value="1"/>
</dbReference>